<comment type="caution">
    <text evidence="6">The sequence shown here is derived from an EMBL/GenBank/DDBJ whole genome shotgun (WGS) entry which is preliminary data.</text>
</comment>
<accession>A0ABD0S4R2</accession>
<sequence>MCKEIVLSLFLVICVSFCVTYNKQYGGYNNVFAWKQIGYDFGGKIYRNSTDFEYKEDAIHFIQELNDSEKFFIQNNNVPIGFEVYKDKVFITVPRRRHGIPSTLNYVQLKHGVPSPLLRPYPDVGTSKTFVSIYRPRVDSCHRLWMVDTGHLEVPGERKQIQPPAIIVYDLKTNQEILRHELDPSIIVNERTSAGLTSITVDVHPMACEDAYAYINDLATEGLVVFSLKDKKSWRLNHQSFRHDEEAMNFTAAGHVITWRDGIFSIALSAPDDEGRRTAFFHPLVSTQEFAIDTSVLKSKAGSLEGQVKLLGNRGPNSQSGSHDIHQATGVMFFANVAQDAILCWNVKNELSPENVVVAAQDREKLAYVSDLKVIGDDVWALTNQIPKFIFNTQNLNEDNYFIQRYNVQDLIRETVCEKSVKKY</sequence>
<organism evidence="6 7">
    <name type="scientific">Loxostege sticticalis</name>
    <name type="common">Beet webworm moth</name>
    <dbReference type="NCBI Taxonomy" id="481309"/>
    <lineage>
        <taxon>Eukaryota</taxon>
        <taxon>Metazoa</taxon>
        <taxon>Ecdysozoa</taxon>
        <taxon>Arthropoda</taxon>
        <taxon>Hexapoda</taxon>
        <taxon>Insecta</taxon>
        <taxon>Pterygota</taxon>
        <taxon>Neoptera</taxon>
        <taxon>Endopterygota</taxon>
        <taxon>Lepidoptera</taxon>
        <taxon>Glossata</taxon>
        <taxon>Ditrysia</taxon>
        <taxon>Pyraloidea</taxon>
        <taxon>Crambidae</taxon>
        <taxon>Pyraustinae</taxon>
        <taxon>Loxostege</taxon>
    </lineage>
</organism>
<dbReference type="GO" id="GO:0005576">
    <property type="term" value="C:extracellular region"/>
    <property type="evidence" value="ECO:0007669"/>
    <property type="project" value="UniProtKB-SubCell"/>
</dbReference>
<gene>
    <name evidence="6" type="ORF">ABMA28_012674</name>
</gene>
<evidence type="ECO:0000256" key="5">
    <source>
        <dbReference type="SAM" id="SignalP"/>
    </source>
</evidence>
<feature type="signal peptide" evidence="5">
    <location>
        <begin position="1"/>
        <end position="20"/>
    </location>
</feature>
<dbReference type="Gene3D" id="2.120.10.30">
    <property type="entry name" value="TolB, C-terminal domain"/>
    <property type="match status" value="1"/>
</dbReference>
<keyword evidence="4 5" id="KW-0732">Signal</keyword>
<evidence type="ECO:0000256" key="2">
    <source>
        <dbReference type="ARBA" id="ARBA00009127"/>
    </source>
</evidence>
<dbReference type="PANTHER" id="PTHR10009:SF11">
    <property type="entry name" value="RH54244P"/>
    <property type="match status" value="1"/>
</dbReference>
<dbReference type="InterPro" id="IPR011042">
    <property type="entry name" value="6-blade_b-propeller_TolB-like"/>
</dbReference>
<reference evidence="6 7" key="1">
    <citation type="submission" date="2024-06" db="EMBL/GenBank/DDBJ databases">
        <title>A chromosome-level genome assembly of beet webworm, Loxostege sticticalis.</title>
        <authorList>
            <person name="Zhang Y."/>
        </authorList>
    </citation>
    <scope>NUCLEOTIDE SEQUENCE [LARGE SCALE GENOMIC DNA]</scope>
    <source>
        <strain evidence="6">AQ028</strain>
        <tissue evidence="6">Male pupae</tissue>
    </source>
</reference>
<evidence type="ECO:0000313" key="6">
    <source>
        <dbReference type="EMBL" id="KAL0809032.1"/>
    </source>
</evidence>
<keyword evidence="3" id="KW-0964">Secreted</keyword>
<dbReference type="EMBL" id="JBEDNZ010000030">
    <property type="protein sequence ID" value="KAL0809032.1"/>
    <property type="molecule type" value="Genomic_DNA"/>
</dbReference>
<protein>
    <recommendedName>
        <fullName evidence="8">Yellow-f4</fullName>
    </recommendedName>
</protein>
<dbReference type="Proteomes" id="UP001549921">
    <property type="component" value="Unassembled WGS sequence"/>
</dbReference>
<dbReference type="InterPro" id="IPR017996">
    <property type="entry name" value="MRJP/yellow-related"/>
</dbReference>
<evidence type="ECO:0008006" key="8">
    <source>
        <dbReference type="Google" id="ProtNLM"/>
    </source>
</evidence>
<evidence type="ECO:0000256" key="1">
    <source>
        <dbReference type="ARBA" id="ARBA00004613"/>
    </source>
</evidence>
<dbReference type="PANTHER" id="PTHR10009">
    <property type="entry name" value="PROTEIN YELLOW-RELATED"/>
    <property type="match status" value="1"/>
</dbReference>
<evidence type="ECO:0000313" key="7">
    <source>
        <dbReference type="Proteomes" id="UP001549921"/>
    </source>
</evidence>
<dbReference type="AlphaFoldDB" id="A0ABD0S4R2"/>
<evidence type="ECO:0000256" key="3">
    <source>
        <dbReference type="ARBA" id="ARBA00022525"/>
    </source>
</evidence>
<name>A0ABD0S4R2_LOXSC</name>
<feature type="chain" id="PRO_5044775104" description="Yellow-f4" evidence="5">
    <location>
        <begin position="21"/>
        <end position="424"/>
    </location>
</feature>
<dbReference type="Pfam" id="PF03022">
    <property type="entry name" value="MRJP"/>
    <property type="match status" value="1"/>
</dbReference>
<proteinExistence type="inferred from homology"/>
<evidence type="ECO:0000256" key="4">
    <source>
        <dbReference type="ARBA" id="ARBA00022729"/>
    </source>
</evidence>
<comment type="subcellular location">
    <subcellularLocation>
        <location evidence="1">Secreted</location>
    </subcellularLocation>
</comment>
<comment type="similarity">
    <text evidence="2">Belongs to the major royal jelly protein family.</text>
</comment>